<protein>
    <submittedName>
        <fullName evidence="1">Transmembrane protein, putative</fullName>
    </submittedName>
</protein>
<dbReference type="Proteomes" id="UP000009168">
    <property type="component" value="Unassembled WGS sequence"/>
</dbReference>
<keyword evidence="1" id="KW-0472">Membrane</keyword>
<keyword evidence="1" id="KW-0812">Transmembrane</keyword>
<accession>W7XHD8</accession>
<dbReference type="GeneID" id="24438550"/>
<dbReference type="RefSeq" id="XP_012654986.1">
    <property type="nucleotide sequence ID" value="XM_012799532.1"/>
</dbReference>
<proteinExistence type="predicted"/>
<evidence type="ECO:0000313" key="2">
    <source>
        <dbReference type="Proteomes" id="UP000009168"/>
    </source>
</evidence>
<evidence type="ECO:0000313" key="1">
    <source>
        <dbReference type="EMBL" id="EWS72489.1"/>
    </source>
</evidence>
<dbReference type="EMBL" id="GG662523">
    <property type="protein sequence ID" value="EWS72489.1"/>
    <property type="molecule type" value="Genomic_DNA"/>
</dbReference>
<name>W7XHD8_TETTS</name>
<keyword evidence="2" id="KW-1185">Reference proteome</keyword>
<organism evidence="1 2">
    <name type="scientific">Tetrahymena thermophila (strain SB210)</name>
    <dbReference type="NCBI Taxonomy" id="312017"/>
    <lineage>
        <taxon>Eukaryota</taxon>
        <taxon>Sar</taxon>
        <taxon>Alveolata</taxon>
        <taxon>Ciliophora</taxon>
        <taxon>Intramacronucleata</taxon>
        <taxon>Oligohymenophorea</taxon>
        <taxon>Hymenostomatida</taxon>
        <taxon>Tetrahymenina</taxon>
        <taxon>Tetrahymenidae</taxon>
        <taxon>Tetrahymena</taxon>
    </lineage>
</organism>
<dbReference type="InParanoid" id="W7XHD8"/>
<reference evidence="2" key="1">
    <citation type="journal article" date="2006" name="PLoS Biol.">
        <title>Macronuclear genome sequence of the ciliate Tetrahymena thermophila, a model eukaryote.</title>
        <authorList>
            <person name="Eisen J.A."/>
            <person name="Coyne R.S."/>
            <person name="Wu M."/>
            <person name="Wu D."/>
            <person name="Thiagarajan M."/>
            <person name="Wortman J.R."/>
            <person name="Badger J.H."/>
            <person name="Ren Q."/>
            <person name="Amedeo P."/>
            <person name="Jones K.M."/>
            <person name="Tallon L.J."/>
            <person name="Delcher A.L."/>
            <person name="Salzberg S.L."/>
            <person name="Silva J.C."/>
            <person name="Haas B.J."/>
            <person name="Majoros W.H."/>
            <person name="Farzad M."/>
            <person name="Carlton J.M."/>
            <person name="Smith R.K. Jr."/>
            <person name="Garg J."/>
            <person name="Pearlman R.E."/>
            <person name="Karrer K.M."/>
            <person name="Sun L."/>
            <person name="Manning G."/>
            <person name="Elde N.C."/>
            <person name="Turkewitz A.P."/>
            <person name="Asai D.J."/>
            <person name="Wilkes D.E."/>
            <person name="Wang Y."/>
            <person name="Cai H."/>
            <person name="Collins K."/>
            <person name="Stewart B.A."/>
            <person name="Lee S.R."/>
            <person name="Wilamowska K."/>
            <person name="Weinberg Z."/>
            <person name="Ruzzo W.L."/>
            <person name="Wloga D."/>
            <person name="Gaertig J."/>
            <person name="Frankel J."/>
            <person name="Tsao C.-C."/>
            <person name="Gorovsky M.A."/>
            <person name="Keeling P.J."/>
            <person name="Waller R.F."/>
            <person name="Patron N.J."/>
            <person name="Cherry J.M."/>
            <person name="Stover N.A."/>
            <person name="Krieger C.J."/>
            <person name="del Toro C."/>
            <person name="Ryder H.F."/>
            <person name="Williamson S.C."/>
            <person name="Barbeau R.A."/>
            <person name="Hamilton E.P."/>
            <person name="Orias E."/>
        </authorList>
    </citation>
    <scope>NUCLEOTIDE SEQUENCE [LARGE SCALE GENOMIC DNA]</scope>
    <source>
        <strain evidence="2">SB210</strain>
    </source>
</reference>
<dbReference type="AlphaFoldDB" id="W7XHD8"/>
<gene>
    <name evidence="1" type="ORF">TTHERM_000348188</name>
</gene>
<sequence>MNFKRQCRDKQACYYLQSFQFLYLNILSRIPITIINSRFSIKLMLLQVLLLKPQSNESQEYLKLKHNYSHELKKSSFLCRDVEQESLTKVIYQLKKSMFQYLGYNNRIKALKKQYSDYFMNNFQQSIVTQFFLFFVKQLKQQFQ</sequence>
<dbReference type="KEGG" id="tet:TTHERM_000348188"/>